<dbReference type="InterPro" id="IPR016181">
    <property type="entry name" value="Acyl_CoA_acyltransferase"/>
</dbReference>
<dbReference type="CDD" id="cd04301">
    <property type="entry name" value="NAT_SF"/>
    <property type="match status" value="1"/>
</dbReference>
<dbReference type="AlphaFoldDB" id="A0A285JRV6"/>
<dbReference type="InterPro" id="IPR000182">
    <property type="entry name" value="GNAT_dom"/>
</dbReference>
<dbReference type="SUPFAM" id="SSF55729">
    <property type="entry name" value="Acyl-CoA N-acyltransferases (Nat)"/>
    <property type="match status" value="1"/>
</dbReference>
<accession>A0A285JRV6</accession>
<dbReference type="Proteomes" id="UP000219612">
    <property type="component" value="Unassembled WGS sequence"/>
</dbReference>
<dbReference type="Pfam" id="PF00583">
    <property type="entry name" value="Acetyltransf_1"/>
    <property type="match status" value="1"/>
</dbReference>
<evidence type="ECO:0000313" key="2">
    <source>
        <dbReference type="EMBL" id="SNY62988.1"/>
    </source>
</evidence>
<proteinExistence type="predicted"/>
<dbReference type="PROSITE" id="PS51186">
    <property type="entry name" value="GNAT"/>
    <property type="match status" value="1"/>
</dbReference>
<name>A0A285JRV6_9ACTN</name>
<dbReference type="GO" id="GO:0016747">
    <property type="term" value="F:acyltransferase activity, transferring groups other than amino-acyl groups"/>
    <property type="evidence" value="ECO:0007669"/>
    <property type="project" value="InterPro"/>
</dbReference>
<organism evidence="2 3">
    <name type="scientific">Paractinoplanes atraurantiacus</name>
    <dbReference type="NCBI Taxonomy" id="1036182"/>
    <lineage>
        <taxon>Bacteria</taxon>
        <taxon>Bacillati</taxon>
        <taxon>Actinomycetota</taxon>
        <taxon>Actinomycetes</taxon>
        <taxon>Micromonosporales</taxon>
        <taxon>Micromonosporaceae</taxon>
        <taxon>Paractinoplanes</taxon>
    </lineage>
</organism>
<feature type="domain" description="N-acetyltransferase" evidence="1">
    <location>
        <begin position="117"/>
        <end position="260"/>
    </location>
</feature>
<sequence length="260" mass="27245">MTPPVSLSAVNTNTPADRAARAWLDVHGALAATQPNGYLHLSPTGTAELVTGTQIPVLNGVIAVTRAPDAGEIAGAANSSRFEGLPWSLRVRGEAVDNRIAAVAAAHGLEPRRPLPFMLRELTAADAAPVPGARRVTGAESAAYQRALAAGFDAPLDGMAIFAHPRLLDHPSMSAYLIERGGEPVATAFAAHSGDLVGIFNIAVLPPFRRQGFGRAATAAVLSDAYAKGARTAFLHSTTDGRPLYDHMGFHLAENWTIFT</sequence>
<keyword evidence="2" id="KW-0808">Transferase</keyword>
<keyword evidence="3" id="KW-1185">Reference proteome</keyword>
<dbReference type="Gene3D" id="3.40.630.30">
    <property type="match status" value="1"/>
</dbReference>
<evidence type="ECO:0000313" key="3">
    <source>
        <dbReference type="Proteomes" id="UP000219612"/>
    </source>
</evidence>
<dbReference type="EMBL" id="OBDY01000024">
    <property type="protein sequence ID" value="SNY62988.1"/>
    <property type="molecule type" value="Genomic_DNA"/>
</dbReference>
<evidence type="ECO:0000259" key="1">
    <source>
        <dbReference type="PROSITE" id="PS51186"/>
    </source>
</evidence>
<reference evidence="3" key="1">
    <citation type="submission" date="2017-09" db="EMBL/GenBank/DDBJ databases">
        <authorList>
            <person name="Varghese N."/>
            <person name="Submissions S."/>
        </authorList>
    </citation>
    <scope>NUCLEOTIDE SEQUENCE [LARGE SCALE GENOMIC DNA]</scope>
    <source>
        <strain evidence="3">CGMCC 4.6857</strain>
    </source>
</reference>
<protein>
    <submittedName>
        <fullName evidence="2">Acetyltransferase (GNAT) family protein</fullName>
    </submittedName>
</protein>
<gene>
    <name evidence="2" type="ORF">SAMN05421748_124140</name>
</gene>